<dbReference type="OrthoDB" id="8266279at2"/>
<feature type="transmembrane region" description="Helical" evidence="1">
    <location>
        <begin position="285"/>
        <end position="304"/>
    </location>
</feature>
<sequence length="374" mass="40690">MMMTTIWRDPVGWWCSLGRPLQHLSPRAAMGVLLALVLALGWASWATGDLGRADDARIAAKTGERIGDLELYARIHERFHDGENYYAAAMAEQREHNYPTRPFVTVRLPTLAWIDGQLNAKSWRVIATVLLIGMVLIWLSAFTPLATMAERAGAVVVLFLSGAGAYDARAMVFHELVAGLLLTLSLGLYRPQRWWPSLILAALALAVRELALPFVMLWGAFTLWQRKWAEALAIAGVILAFVIALFFHAQGVAAHAMPGDLASPGWAAFNGPQMGLLAMAKLTPLLFLPVPLAAPIALIALLGWIALGGRLGLFASLWFIGFGIALSLFARTNNFYWVLLLLPAYAAGLAFVPRALVELVQRATGARATGKQTS</sequence>
<evidence type="ECO:0008006" key="4">
    <source>
        <dbReference type="Google" id="ProtNLM"/>
    </source>
</evidence>
<organism evidence="2 3">
    <name type="scientific">Alteraurantiacibacter aestuarii</name>
    <dbReference type="NCBI Taxonomy" id="650004"/>
    <lineage>
        <taxon>Bacteria</taxon>
        <taxon>Pseudomonadati</taxon>
        <taxon>Pseudomonadota</taxon>
        <taxon>Alphaproteobacteria</taxon>
        <taxon>Sphingomonadales</taxon>
        <taxon>Erythrobacteraceae</taxon>
        <taxon>Alteraurantiacibacter</taxon>
    </lineage>
</organism>
<feature type="transmembrane region" description="Helical" evidence="1">
    <location>
        <begin position="123"/>
        <end position="142"/>
    </location>
</feature>
<feature type="transmembrane region" description="Helical" evidence="1">
    <location>
        <begin position="194"/>
        <end position="219"/>
    </location>
</feature>
<gene>
    <name evidence="2" type="ORF">GRI32_10275</name>
</gene>
<feature type="transmembrane region" description="Helical" evidence="1">
    <location>
        <begin position="28"/>
        <end position="45"/>
    </location>
</feature>
<comment type="caution">
    <text evidence="2">The sequence shown here is derived from an EMBL/GenBank/DDBJ whole genome shotgun (WGS) entry which is preliminary data.</text>
</comment>
<proteinExistence type="predicted"/>
<dbReference type="AlphaFoldDB" id="A0A844ZQ04"/>
<reference evidence="2 3" key="1">
    <citation type="submission" date="2019-12" db="EMBL/GenBank/DDBJ databases">
        <title>Genomic-based taxomic classification of the family Erythrobacteraceae.</title>
        <authorList>
            <person name="Xu L."/>
        </authorList>
    </citation>
    <scope>NUCLEOTIDE SEQUENCE [LARGE SCALE GENOMIC DNA]</scope>
    <source>
        <strain evidence="2 3">JCM 16339</strain>
    </source>
</reference>
<keyword evidence="3" id="KW-1185">Reference proteome</keyword>
<keyword evidence="1" id="KW-1133">Transmembrane helix</keyword>
<evidence type="ECO:0000256" key="1">
    <source>
        <dbReference type="SAM" id="Phobius"/>
    </source>
</evidence>
<name>A0A844ZQ04_9SPHN</name>
<feature type="transmembrane region" description="Helical" evidence="1">
    <location>
        <begin position="335"/>
        <end position="357"/>
    </location>
</feature>
<dbReference type="Proteomes" id="UP000435243">
    <property type="component" value="Unassembled WGS sequence"/>
</dbReference>
<accession>A0A844ZQ04</accession>
<feature type="transmembrane region" description="Helical" evidence="1">
    <location>
        <begin position="231"/>
        <end position="249"/>
    </location>
</feature>
<dbReference type="EMBL" id="WTYY01000005">
    <property type="protein sequence ID" value="MXO89126.1"/>
    <property type="molecule type" value="Genomic_DNA"/>
</dbReference>
<protein>
    <recommendedName>
        <fullName evidence="4">DUF2029 domain-containing protein</fullName>
    </recommendedName>
</protein>
<feature type="transmembrane region" description="Helical" evidence="1">
    <location>
        <begin position="311"/>
        <end position="329"/>
    </location>
</feature>
<evidence type="ECO:0000313" key="2">
    <source>
        <dbReference type="EMBL" id="MXO89126.1"/>
    </source>
</evidence>
<dbReference type="RefSeq" id="WP_160591932.1">
    <property type="nucleotide sequence ID" value="NZ_WTYY01000005.1"/>
</dbReference>
<evidence type="ECO:0000313" key="3">
    <source>
        <dbReference type="Proteomes" id="UP000435243"/>
    </source>
</evidence>
<keyword evidence="1" id="KW-0812">Transmembrane</keyword>
<keyword evidence="1" id="KW-0472">Membrane</keyword>